<feature type="signal peptide" evidence="2">
    <location>
        <begin position="1"/>
        <end position="20"/>
    </location>
</feature>
<evidence type="ECO:0000313" key="5">
    <source>
        <dbReference type="Proteomes" id="UP000307440"/>
    </source>
</evidence>
<dbReference type="OrthoDB" id="10438908at2759"/>
<dbReference type="Pfam" id="PF18251">
    <property type="entry name" value="Defensin_5"/>
    <property type="match status" value="1"/>
</dbReference>
<gene>
    <name evidence="4" type="ORF">FA15DRAFT_648422</name>
</gene>
<evidence type="ECO:0000256" key="1">
    <source>
        <dbReference type="SAM" id="MobiDB-lite"/>
    </source>
</evidence>
<sequence length="179" mass="18373">MQFKLITLAAVSFLPLAALGATNVPDCVNECFKSAATEVGCDGLDLECIKAAGENLSASAAACIKDNECTTLARGDDVQGFRGANEAMSVYSAIQPSDERPGSSTPIKRSPRGNTGMLEKRQCNSGSGICVTGGNADCADYCQSCHENSDGDCGVECADGLCAGVLGLTCACQLDCFTC</sequence>
<organism evidence="4 5">
    <name type="scientific">Coprinopsis marcescibilis</name>
    <name type="common">Agaric fungus</name>
    <name type="synonym">Psathyrella marcescibilis</name>
    <dbReference type="NCBI Taxonomy" id="230819"/>
    <lineage>
        <taxon>Eukaryota</taxon>
        <taxon>Fungi</taxon>
        <taxon>Dikarya</taxon>
        <taxon>Basidiomycota</taxon>
        <taxon>Agaricomycotina</taxon>
        <taxon>Agaricomycetes</taxon>
        <taxon>Agaricomycetidae</taxon>
        <taxon>Agaricales</taxon>
        <taxon>Agaricineae</taxon>
        <taxon>Psathyrellaceae</taxon>
        <taxon>Coprinopsis</taxon>
    </lineage>
</organism>
<evidence type="ECO:0000256" key="2">
    <source>
        <dbReference type="SAM" id="SignalP"/>
    </source>
</evidence>
<feature type="domain" description="Fungal defensin Copsin" evidence="3">
    <location>
        <begin position="122"/>
        <end position="160"/>
    </location>
</feature>
<feature type="region of interest" description="Disordered" evidence="1">
    <location>
        <begin position="95"/>
        <end position="116"/>
    </location>
</feature>
<proteinExistence type="predicted"/>
<protein>
    <recommendedName>
        <fullName evidence="3">Fungal defensin Copsin domain-containing protein</fullName>
    </recommendedName>
</protein>
<reference evidence="4 5" key="1">
    <citation type="journal article" date="2019" name="Nat. Ecol. Evol.">
        <title>Megaphylogeny resolves global patterns of mushroom evolution.</title>
        <authorList>
            <person name="Varga T."/>
            <person name="Krizsan K."/>
            <person name="Foldi C."/>
            <person name="Dima B."/>
            <person name="Sanchez-Garcia M."/>
            <person name="Sanchez-Ramirez S."/>
            <person name="Szollosi G.J."/>
            <person name="Szarkandi J.G."/>
            <person name="Papp V."/>
            <person name="Albert L."/>
            <person name="Andreopoulos W."/>
            <person name="Angelini C."/>
            <person name="Antonin V."/>
            <person name="Barry K.W."/>
            <person name="Bougher N.L."/>
            <person name="Buchanan P."/>
            <person name="Buyck B."/>
            <person name="Bense V."/>
            <person name="Catcheside P."/>
            <person name="Chovatia M."/>
            <person name="Cooper J."/>
            <person name="Damon W."/>
            <person name="Desjardin D."/>
            <person name="Finy P."/>
            <person name="Geml J."/>
            <person name="Haridas S."/>
            <person name="Hughes K."/>
            <person name="Justo A."/>
            <person name="Karasinski D."/>
            <person name="Kautmanova I."/>
            <person name="Kiss B."/>
            <person name="Kocsube S."/>
            <person name="Kotiranta H."/>
            <person name="LaButti K.M."/>
            <person name="Lechner B.E."/>
            <person name="Liimatainen K."/>
            <person name="Lipzen A."/>
            <person name="Lukacs Z."/>
            <person name="Mihaltcheva S."/>
            <person name="Morgado L.N."/>
            <person name="Niskanen T."/>
            <person name="Noordeloos M.E."/>
            <person name="Ohm R.A."/>
            <person name="Ortiz-Santana B."/>
            <person name="Ovrebo C."/>
            <person name="Racz N."/>
            <person name="Riley R."/>
            <person name="Savchenko A."/>
            <person name="Shiryaev A."/>
            <person name="Soop K."/>
            <person name="Spirin V."/>
            <person name="Szebenyi C."/>
            <person name="Tomsovsky M."/>
            <person name="Tulloss R.E."/>
            <person name="Uehling J."/>
            <person name="Grigoriev I.V."/>
            <person name="Vagvolgyi C."/>
            <person name="Papp T."/>
            <person name="Martin F.M."/>
            <person name="Miettinen O."/>
            <person name="Hibbett D.S."/>
            <person name="Nagy L.G."/>
        </authorList>
    </citation>
    <scope>NUCLEOTIDE SEQUENCE [LARGE SCALE GENOMIC DNA]</scope>
    <source>
        <strain evidence="4 5">CBS 121175</strain>
    </source>
</reference>
<keyword evidence="2" id="KW-0732">Signal</keyword>
<name>A0A5C3KH67_COPMA</name>
<dbReference type="EMBL" id="ML210343">
    <property type="protein sequence ID" value="TFK19392.1"/>
    <property type="molecule type" value="Genomic_DNA"/>
</dbReference>
<keyword evidence="5" id="KW-1185">Reference proteome</keyword>
<dbReference type="InterPro" id="IPR041284">
    <property type="entry name" value="Copsin"/>
</dbReference>
<evidence type="ECO:0000313" key="4">
    <source>
        <dbReference type="EMBL" id="TFK19392.1"/>
    </source>
</evidence>
<dbReference type="Proteomes" id="UP000307440">
    <property type="component" value="Unassembled WGS sequence"/>
</dbReference>
<feature type="chain" id="PRO_5023054386" description="Fungal defensin Copsin domain-containing protein" evidence="2">
    <location>
        <begin position="21"/>
        <end position="179"/>
    </location>
</feature>
<dbReference type="Gene3D" id="3.30.30.140">
    <property type="match status" value="1"/>
</dbReference>
<dbReference type="AlphaFoldDB" id="A0A5C3KH67"/>
<evidence type="ECO:0000259" key="3">
    <source>
        <dbReference type="Pfam" id="PF18251"/>
    </source>
</evidence>
<accession>A0A5C3KH67</accession>